<feature type="region of interest" description="Disordered" evidence="1">
    <location>
        <begin position="192"/>
        <end position="217"/>
    </location>
</feature>
<accession>R7QIG9</accession>
<dbReference type="EMBL" id="HG001819">
    <property type="protein sequence ID" value="CDF37215.1"/>
    <property type="molecule type" value="Genomic_DNA"/>
</dbReference>
<reference evidence="3" key="1">
    <citation type="journal article" date="2013" name="Proc. Natl. Acad. Sci. U.S.A.">
        <title>Genome structure and metabolic features in the red seaweed Chondrus crispus shed light on evolution of the Archaeplastida.</title>
        <authorList>
            <person name="Collen J."/>
            <person name="Porcel B."/>
            <person name="Carre W."/>
            <person name="Ball S.G."/>
            <person name="Chaparro C."/>
            <person name="Tonon T."/>
            <person name="Barbeyron T."/>
            <person name="Michel G."/>
            <person name="Noel B."/>
            <person name="Valentin K."/>
            <person name="Elias M."/>
            <person name="Artiguenave F."/>
            <person name="Arun A."/>
            <person name="Aury J.M."/>
            <person name="Barbosa-Neto J.F."/>
            <person name="Bothwell J.H."/>
            <person name="Bouget F.Y."/>
            <person name="Brillet L."/>
            <person name="Cabello-Hurtado F."/>
            <person name="Capella-Gutierrez S."/>
            <person name="Charrier B."/>
            <person name="Cladiere L."/>
            <person name="Cock J.M."/>
            <person name="Coelho S.M."/>
            <person name="Colleoni C."/>
            <person name="Czjzek M."/>
            <person name="Da Silva C."/>
            <person name="Delage L."/>
            <person name="Denoeud F."/>
            <person name="Deschamps P."/>
            <person name="Dittami S.M."/>
            <person name="Gabaldon T."/>
            <person name="Gachon C.M."/>
            <person name="Groisillier A."/>
            <person name="Herve C."/>
            <person name="Jabbari K."/>
            <person name="Katinka M."/>
            <person name="Kloareg B."/>
            <person name="Kowalczyk N."/>
            <person name="Labadie K."/>
            <person name="Leblanc C."/>
            <person name="Lopez P.J."/>
            <person name="McLachlan D.H."/>
            <person name="Meslet-Cladiere L."/>
            <person name="Moustafa A."/>
            <person name="Nehr Z."/>
            <person name="Nyvall Collen P."/>
            <person name="Panaud O."/>
            <person name="Partensky F."/>
            <person name="Poulain J."/>
            <person name="Rensing S.A."/>
            <person name="Rousvoal S."/>
            <person name="Samson G."/>
            <person name="Symeonidi A."/>
            <person name="Weissenbach J."/>
            <person name="Zambounis A."/>
            <person name="Wincker P."/>
            <person name="Boyen C."/>
        </authorList>
    </citation>
    <scope>NUCLEOTIDE SEQUENCE [LARGE SCALE GENOMIC DNA]</scope>
    <source>
        <strain evidence="3">cv. Stackhouse</strain>
    </source>
</reference>
<dbReference type="RefSeq" id="XP_005717034.1">
    <property type="nucleotide sequence ID" value="XM_005716977.1"/>
</dbReference>
<evidence type="ECO:0000256" key="1">
    <source>
        <dbReference type="SAM" id="MobiDB-lite"/>
    </source>
</evidence>
<organism evidence="2 3">
    <name type="scientific">Chondrus crispus</name>
    <name type="common">Carrageen Irish moss</name>
    <name type="synonym">Polymorpha crispa</name>
    <dbReference type="NCBI Taxonomy" id="2769"/>
    <lineage>
        <taxon>Eukaryota</taxon>
        <taxon>Rhodophyta</taxon>
        <taxon>Florideophyceae</taxon>
        <taxon>Rhodymeniophycidae</taxon>
        <taxon>Gigartinales</taxon>
        <taxon>Gigartinaceae</taxon>
        <taxon>Chondrus</taxon>
    </lineage>
</organism>
<evidence type="ECO:0000313" key="3">
    <source>
        <dbReference type="Proteomes" id="UP000012073"/>
    </source>
</evidence>
<sequence>MLQENIRLLGVGNIIPHAPDDAADLAAVLHEVCVIRWNRFAAENRQLPQETGRFTPGSEGGKWVEFDPMRWCTNLDDDMYIEMADDDRPLESLVMGTRVYGTTNHLAQMNLPHGQPRGIRAVYGSDYSAPRLGRRSGAVLGSLTSQRRGVANDVLAALVLEREGLTALLRDNGVRGRPTIIAVLDLLQGRLESPPSPVQSDAGPAEAATDGSIMRAE</sequence>
<dbReference type="AlphaFoldDB" id="R7QIG9"/>
<protein>
    <submittedName>
        <fullName evidence="2">Uncharacterized protein</fullName>
    </submittedName>
</protein>
<dbReference type="KEGG" id="ccp:CHC_T00005338001"/>
<keyword evidence="3" id="KW-1185">Reference proteome</keyword>
<proteinExistence type="predicted"/>
<gene>
    <name evidence="2" type="ORF">CHC_T00005338001</name>
</gene>
<evidence type="ECO:0000313" key="2">
    <source>
        <dbReference type="EMBL" id="CDF37215.1"/>
    </source>
</evidence>
<name>R7QIG9_CHOCR</name>
<dbReference type="Proteomes" id="UP000012073">
    <property type="component" value="Unassembled WGS sequence"/>
</dbReference>
<dbReference type="Gramene" id="CDF37215">
    <property type="protein sequence ID" value="CDF37215"/>
    <property type="gene ID" value="CHC_T00005338001"/>
</dbReference>
<dbReference type="GeneID" id="17324750"/>